<gene>
    <name evidence="8" type="ORF">CEE37_13055</name>
</gene>
<comment type="caution">
    <text evidence="8">The sequence shown here is derived from an EMBL/GenBank/DDBJ whole genome shotgun (WGS) entry which is preliminary data.</text>
</comment>
<organism evidence="8 9">
    <name type="scientific">candidate division LCP-89 bacterium B3_LCP</name>
    <dbReference type="NCBI Taxonomy" id="2012998"/>
    <lineage>
        <taxon>Bacteria</taxon>
        <taxon>Pseudomonadati</taxon>
        <taxon>Bacteria division LCP-89</taxon>
    </lineage>
</organism>
<evidence type="ECO:0000256" key="1">
    <source>
        <dbReference type="ARBA" id="ARBA00004138"/>
    </source>
</evidence>
<dbReference type="Gene3D" id="2.60.40.10">
    <property type="entry name" value="Immunoglobulins"/>
    <property type="match status" value="1"/>
</dbReference>
<evidence type="ECO:0000256" key="5">
    <source>
        <dbReference type="ARBA" id="ARBA00023273"/>
    </source>
</evidence>
<evidence type="ECO:0000256" key="2">
    <source>
        <dbReference type="ARBA" id="ARBA00004496"/>
    </source>
</evidence>
<dbReference type="GO" id="GO:0005737">
    <property type="term" value="C:cytoplasm"/>
    <property type="evidence" value="ECO:0007669"/>
    <property type="project" value="UniProtKB-SubCell"/>
</dbReference>
<evidence type="ECO:0000256" key="4">
    <source>
        <dbReference type="ARBA" id="ARBA00023069"/>
    </source>
</evidence>
<accession>A0A532UU20</accession>
<keyword evidence="4" id="KW-0969">Cilium</keyword>
<keyword evidence="3" id="KW-0963">Cytoplasm</keyword>
<evidence type="ECO:0000259" key="6">
    <source>
        <dbReference type="Pfam" id="PF18962"/>
    </source>
</evidence>
<evidence type="ECO:0000256" key="3">
    <source>
        <dbReference type="ARBA" id="ARBA00022490"/>
    </source>
</evidence>
<dbReference type="Gene3D" id="2.60.40.4070">
    <property type="match status" value="1"/>
</dbReference>
<name>A0A532UU20_UNCL8</name>
<dbReference type="InterPro" id="IPR013783">
    <property type="entry name" value="Ig-like_fold"/>
</dbReference>
<protein>
    <submittedName>
        <fullName evidence="8">Uncharacterized protein</fullName>
    </submittedName>
</protein>
<feature type="domain" description="HYDIN/VesB/CFA65-like Ig-like" evidence="7">
    <location>
        <begin position="2"/>
        <end position="80"/>
    </location>
</feature>
<dbReference type="Pfam" id="PF18962">
    <property type="entry name" value="Por_Secre_tail"/>
    <property type="match status" value="1"/>
</dbReference>
<reference evidence="8 9" key="1">
    <citation type="submission" date="2017-06" db="EMBL/GenBank/DDBJ databases">
        <title>Novel microbial phyla capable of carbon fixation and sulfur reduction in deep-sea sediments.</title>
        <authorList>
            <person name="Huang J."/>
            <person name="Baker B."/>
            <person name="Wang Y."/>
        </authorList>
    </citation>
    <scope>NUCLEOTIDE SEQUENCE [LARGE SCALE GENOMIC DNA]</scope>
    <source>
        <strain evidence="8">B3_LCP</strain>
    </source>
</reference>
<keyword evidence="5" id="KW-0966">Cell projection</keyword>
<feature type="domain" description="Secretion system C-terminal sorting" evidence="6">
    <location>
        <begin position="113"/>
        <end position="188"/>
    </location>
</feature>
<dbReference type="AlphaFoldDB" id="A0A532UU20"/>
<dbReference type="NCBIfam" id="TIGR04183">
    <property type="entry name" value="Por_Secre_tail"/>
    <property type="match status" value="1"/>
</dbReference>
<dbReference type="InterPro" id="IPR026444">
    <property type="entry name" value="Secre_tail"/>
</dbReference>
<evidence type="ECO:0000259" key="7">
    <source>
        <dbReference type="Pfam" id="PF22544"/>
    </source>
</evidence>
<dbReference type="InterPro" id="IPR053879">
    <property type="entry name" value="HYDIN_VesB_CFA65-like_Ig"/>
</dbReference>
<comment type="subcellular location">
    <subcellularLocation>
        <location evidence="1">Cell projection</location>
        <location evidence="1">Cilium</location>
    </subcellularLocation>
    <subcellularLocation>
        <location evidence="2">Cytoplasm</location>
    </subcellularLocation>
</comment>
<dbReference type="Proteomes" id="UP000319619">
    <property type="component" value="Unassembled WGS sequence"/>
</dbReference>
<evidence type="ECO:0000313" key="8">
    <source>
        <dbReference type="EMBL" id="TKJ38440.1"/>
    </source>
</evidence>
<proteinExistence type="predicted"/>
<dbReference type="EMBL" id="NJBN01000010">
    <property type="protein sequence ID" value="TKJ38440.1"/>
    <property type="molecule type" value="Genomic_DNA"/>
</dbReference>
<evidence type="ECO:0000313" key="9">
    <source>
        <dbReference type="Proteomes" id="UP000319619"/>
    </source>
</evidence>
<dbReference type="Pfam" id="PF22544">
    <property type="entry name" value="HYDIN_VesB_CFA65-like_Ig"/>
    <property type="match status" value="1"/>
</dbReference>
<sequence>MFGAVTVGQDLTLPLTIYNYGELELVIYDVFTSDPCYTTDYNEADSLVAAGDSLGINVTFTPTEAGPYIETLTIENNDETVEVGLLGIGEGSAGITPVEVDNQPDRFALYPPYPNPFNPETTISYSLPMAGMVNLSVYDISGSRVANLVNGWRLVGTHELTFDASKLSDGVYIARLIVGDFQQTRKLMLVK</sequence>